<dbReference type="SUPFAM" id="SSF51679">
    <property type="entry name" value="Bacterial luciferase-like"/>
    <property type="match status" value="1"/>
</dbReference>
<sequence>MRHRTNRTYGRDVIVRIGYNAPATTDLRALVLGLEREGFDSLWVSERATGPSPDPVVALTYAAALTSRIKLGTSVMTLPGRQPALVAQEMASLDNLSDGRLLPAFGLGLRNVGEQQAFGVRREERAAIFEEVLPLLRRFWAEDEVTHHGTHFHYENLRVLPKPVKRGFDVWMGGASDAELRRTGRLSDGWLAAFTTPAEGERGRVLIQQAAAEAGREIEEEHFGAVVPYRRGPVDPQVEARFTRARAVRGPAPLDDVVPTLDSLETHLKHLIEAGLSKFVLAPLIPPPDWDSELADVRDAALPLQTRR</sequence>
<evidence type="ECO:0000256" key="1">
    <source>
        <dbReference type="ARBA" id="ARBA00023002"/>
    </source>
</evidence>
<dbReference type="GO" id="GO:0016705">
    <property type="term" value="F:oxidoreductase activity, acting on paired donors, with incorporation or reduction of molecular oxygen"/>
    <property type="evidence" value="ECO:0007669"/>
    <property type="project" value="InterPro"/>
</dbReference>
<keyword evidence="4" id="KW-1185">Reference proteome</keyword>
<dbReference type="PANTHER" id="PTHR43244">
    <property type="match status" value="1"/>
</dbReference>
<dbReference type="Pfam" id="PF00296">
    <property type="entry name" value="Bac_luciferase"/>
    <property type="match status" value="1"/>
</dbReference>
<dbReference type="EMBL" id="WBMT01000014">
    <property type="protein sequence ID" value="KAB2345082.1"/>
    <property type="molecule type" value="Genomic_DNA"/>
</dbReference>
<protein>
    <submittedName>
        <fullName evidence="3">LLM class flavin-dependent oxidoreductase</fullName>
    </submittedName>
</protein>
<dbReference type="InterPro" id="IPR050564">
    <property type="entry name" value="F420-G6PD/mer"/>
</dbReference>
<dbReference type="InterPro" id="IPR011251">
    <property type="entry name" value="Luciferase-like_dom"/>
</dbReference>
<dbReference type="AlphaFoldDB" id="A0A6H9YFY4"/>
<dbReference type="PANTHER" id="PTHR43244:SF1">
    <property type="entry name" value="5,10-METHYLENETETRAHYDROMETHANOPTERIN REDUCTASE"/>
    <property type="match status" value="1"/>
</dbReference>
<dbReference type="InterPro" id="IPR036661">
    <property type="entry name" value="Luciferase-like_sf"/>
</dbReference>
<gene>
    <name evidence="3" type="ORF">F8566_27765</name>
</gene>
<feature type="domain" description="Luciferase-like" evidence="2">
    <location>
        <begin position="20"/>
        <end position="225"/>
    </location>
</feature>
<keyword evidence="1" id="KW-0560">Oxidoreductase</keyword>
<dbReference type="OrthoDB" id="3773796at2"/>
<evidence type="ECO:0000313" key="3">
    <source>
        <dbReference type="EMBL" id="KAB2345082.1"/>
    </source>
</evidence>
<name>A0A6H9YFY4_9ACTN</name>
<organism evidence="3 4">
    <name type="scientific">Actinomadura rudentiformis</name>
    <dbReference type="NCBI Taxonomy" id="359158"/>
    <lineage>
        <taxon>Bacteria</taxon>
        <taxon>Bacillati</taxon>
        <taxon>Actinomycetota</taxon>
        <taxon>Actinomycetes</taxon>
        <taxon>Streptosporangiales</taxon>
        <taxon>Thermomonosporaceae</taxon>
        <taxon>Actinomadura</taxon>
    </lineage>
</organism>
<accession>A0A6H9YFY4</accession>
<evidence type="ECO:0000259" key="2">
    <source>
        <dbReference type="Pfam" id="PF00296"/>
    </source>
</evidence>
<evidence type="ECO:0000313" key="4">
    <source>
        <dbReference type="Proteomes" id="UP000468735"/>
    </source>
</evidence>
<dbReference type="Proteomes" id="UP000468735">
    <property type="component" value="Unassembled WGS sequence"/>
</dbReference>
<proteinExistence type="predicted"/>
<comment type="caution">
    <text evidence="3">The sequence shown here is derived from an EMBL/GenBank/DDBJ whole genome shotgun (WGS) entry which is preliminary data.</text>
</comment>
<reference evidence="3 4" key="1">
    <citation type="submission" date="2019-09" db="EMBL/GenBank/DDBJ databases">
        <title>Actinomadura physcomitrii sp. nov., a novel actinomycete isolated from moss [Physcomitrium sphaericum (Ludw) Fuernr].</title>
        <authorList>
            <person name="Zhuang X."/>
            <person name="Liu C."/>
        </authorList>
    </citation>
    <scope>NUCLEOTIDE SEQUENCE [LARGE SCALE GENOMIC DNA]</scope>
    <source>
        <strain evidence="3 4">HMC1</strain>
    </source>
</reference>
<dbReference type="Gene3D" id="3.20.20.30">
    <property type="entry name" value="Luciferase-like domain"/>
    <property type="match status" value="1"/>
</dbReference>